<comment type="function">
    <text evidence="5">Specifically methylates the pseudouridine at position 1915 (m3Psi1915) in 23S rRNA.</text>
</comment>
<evidence type="ECO:0000313" key="6">
    <source>
        <dbReference type="EMBL" id="MBP2372175.1"/>
    </source>
</evidence>
<dbReference type="EC" id="2.1.1.177" evidence="5"/>
<keyword evidence="1 5" id="KW-0489">Methyltransferase</keyword>
<dbReference type="InterPro" id="IPR029028">
    <property type="entry name" value="Alpha/beta_knot_MTases"/>
</dbReference>
<dbReference type="InterPro" id="IPR029026">
    <property type="entry name" value="tRNA_m1G_MTases_N"/>
</dbReference>
<dbReference type="PIRSF" id="PIRSF004505">
    <property type="entry name" value="MT_bac"/>
    <property type="match status" value="1"/>
</dbReference>
<comment type="subcellular location">
    <subcellularLocation>
        <location evidence="5">Cytoplasm</location>
    </subcellularLocation>
</comment>
<reference evidence="6 7" key="1">
    <citation type="submission" date="2021-03" db="EMBL/GenBank/DDBJ databases">
        <title>Sequencing the genomes of 1000 actinobacteria strains.</title>
        <authorList>
            <person name="Klenk H.-P."/>
        </authorList>
    </citation>
    <scope>NUCLEOTIDE SEQUENCE [LARGE SCALE GENOMIC DNA]</scope>
    <source>
        <strain evidence="6 7">DSM 15454</strain>
    </source>
</reference>
<dbReference type="SUPFAM" id="SSF75217">
    <property type="entry name" value="alpha/beta knot"/>
    <property type="match status" value="1"/>
</dbReference>
<gene>
    <name evidence="5" type="primary">rlmH</name>
    <name evidence="6" type="ORF">JOF46_000087</name>
</gene>
<accession>A0ABS4W7L7</accession>
<evidence type="ECO:0000313" key="7">
    <source>
        <dbReference type="Proteomes" id="UP000766570"/>
    </source>
</evidence>
<protein>
    <recommendedName>
        <fullName evidence="5">Ribosomal RNA large subunit methyltransferase H</fullName>
        <ecNumber evidence="5">2.1.1.177</ecNumber>
    </recommendedName>
    <alternativeName>
        <fullName evidence="5">23S rRNA (pseudouridine1915-N3)-methyltransferase</fullName>
    </alternativeName>
    <alternativeName>
        <fullName evidence="5">23S rRNA m3Psi1915 methyltransferase</fullName>
    </alternativeName>
    <alternativeName>
        <fullName evidence="5">rRNA (pseudouridine-N3-)-methyltransferase RlmH</fullName>
    </alternativeName>
</protein>
<keyword evidence="5" id="KW-0963">Cytoplasm</keyword>
<evidence type="ECO:0000256" key="5">
    <source>
        <dbReference type="HAMAP-Rule" id="MF_00658"/>
    </source>
</evidence>
<keyword evidence="5" id="KW-0698">rRNA processing</keyword>
<sequence>MTIRVLAIGKKHESWVTEGIERYEKRMKKPFDIKWQLLPHSSREGDAARTEESERILAKVEARDFLVLLDERGKNIDSPALATTLQRPFDTSRNITVVIGGAYGVDASVHERADFTWSLSKLVFPHQLVRLILTEQLYRAQEISGGGKYHHV</sequence>
<dbReference type="Pfam" id="PF02590">
    <property type="entry name" value="SPOUT_MTase"/>
    <property type="match status" value="1"/>
</dbReference>
<dbReference type="CDD" id="cd18081">
    <property type="entry name" value="RlmH-like"/>
    <property type="match status" value="1"/>
</dbReference>
<dbReference type="PANTHER" id="PTHR33603:SF1">
    <property type="entry name" value="RIBOSOMAL RNA LARGE SUBUNIT METHYLTRANSFERASE H"/>
    <property type="match status" value="1"/>
</dbReference>
<dbReference type="InterPro" id="IPR003742">
    <property type="entry name" value="RlmH-like"/>
</dbReference>
<keyword evidence="7" id="KW-1185">Reference proteome</keyword>
<comment type="caution">
    <text evidence="6">The sequence shown here is derived from an EMBL/GenBank/DDBJ whole genome shotgun (WGS) entry which is preliminary data.</text>
</comment>
<comment type="subunit">
    <text evidence="5">Homodimer.</text>
</comment>
<evidence type="ECO:0000256" key="4">
    <source>
        <dbReference type="ARBA" id="ARBA00038303"/>
    </source>
</evidence>
<keyword evidence="2 5" id="KW-0808">Transferase</keyword>
<dbReference type="EMBL" id="JAGIOE010000001">
    <property type="protein sequence ID" value="MBP2372175.1"/>
    <property type="molecule type" value="Genomic_DNA"/>
</dbReference>
<organism evidence="6 7">
    <name type="scientific">Paeniglutamicibacter psychrophenolicus</name>
    <dbReference type="NCBI Taxonomy" id="257454"/>
    <lineage>
        <taxon>Bacteria</taxon>
        <taxon>Bacillati</taxon>
        <taxon>Actinomycetota</taxon>
        <taxon>Actinomycetes</taxon>
        <taxon>Micrococcales</taxon>
        <taxon>Micrococcaceae</taxon>
        <taxon>Paeniglutamicibacter</taxon>
    </lineage>
</organism>
<feature type="binding site" evidence="5">
    <location>
        <begin position="119"/>
        <end position="124"/>
    </location>
    <ligand>
        <name>S-adenosyl-L-methionine</name>
        <dbReference type="ChEBI" id="CHEBI:59789"/>
    </ligand>
</feature>
<evidence type="ECO:0000256" key="2">
    <source>
        <dbReference type="ARBA" id="ARBA00022679"/>
    </source>
</evidence>
<feature type="binding site" evidence="5">
    <location>
        <position position="100"/>
    </location>
    <ligand>
        <name>S-adenosyl-L-methionine</name>
        <dbReference type="ChEBI" id="CHEBI:59789"/>
    </ligand>
</feature>
<dbReference type="PANTHER" id="PTHR33603">
    <property type="entry name" value="METHYLTRANSFERASE"/>
    <property type="match status" value="1"/>
</dbReference>
<keyword evidence="3 5" id="KW-0949">S-adenosyl-L-methionine</keyword>
<comment type="similarity">
    <text evidence="4 5">Belongs to the RNA methyltransferase RlmH family.</text>
</comment>
<dbReference type="Gene3D" id="3.40.1280.10">
    <property type="match status" value="1"/>
</dbReference>
<dbReference type="RefSeq" id="WP_209905524.1">
    <property type="nucleotide sequence ID" value="NZ_BAAAMI010000009.1"/>
</dbReference>
<evidence type="ECO:0000256" key="1">
    <source>
        <dbReference type="ARBA" id="ARBA00022603"/>
    </source>
</evidence>
<dbReference type="GO" id="GO:0008168">
    <property type="term" value="F:methyltransferase activity"/>
    <property type="evidence" value="ECO:0007669"/>
    <property type="project" value="UniProtKB-KW"/>
</dbReference>
<dbReference type="HAMAP" id="MF_00658">
    <property type="entry name" value="23SrRNA_methyltr_H"/>
    <property type="match status" value="1"/>
</dbReference>
<evidence type="ECO:0000256" key="3">
    <source>
        <dbReference type="ARBA" id="ARBA00022691"/>
    </source>
</evidence>
<dbReference type="GO" id="GO:0032259">
    <property type="term" value="P:methylation"/>
    <property type="evidence" value="ECO:0007669"/>
    <property type="project" value="UniProtKB-KW"/>
</dbReference>
<proteinExistence type="inferred from homology"/>
<feature type="binding site" evidence="5">
    <location>
        <position position="69"/>
    </location>
    <ligand>
        <name>S-adenosyl-L-methionine</name>
        <dbReference type="ChEBI" id="CHEBI:59789"/>
    </ligand>
</feature>
<name>A0ABS4W7L7_9MICC</name>
<comment type="catalytic activity">
    <reaction evidence="5">
        <text>pseudouridine(1915) in 23S rRNA + S-adenosyl-L-methionine = N(3)-methylpseudouridine(1915) in 23S rRNA + S-adenosyl-L-homocysteine + H(+)</text>
        <dbReference type="Rhea" id="RHEA:42752"/>
        <dbReference type="Rhea" id="RHEA-COMP:10221"/>
        <dbReference type="Rhea" id="RHEA-COMP:10222"/>
        <dbReference type="ChEBI" id="CHEBI:15378"/>
        <dbReference type="ChEBI" id="CHEBI:57856"/>
        <dbReference type="ChEBI" id="CHEBI:59789"/>
        <dbReference type="ChEBI" id="CHEBI:65314"/>
        <dbReference type="ChEBI" id="CHEBI:74486"/>
        <dbReference type="EC" id="2.1.1.177"/>
    </reaction>
</comment>
<dbReference type="Proteomes" id="UP000766570">
    <property type="component" value="Unassembled WGS sequence"/>
</dbReference>